<accession>A0A3L6PTS8</accession>
<evidence type="ECO:0000313" key="2">
    <source>
        <dbReference type="EMBL" id="RLM62055.1"/>
    </source>
</evidence>
<organism evidence="2 3">
    <name type="scientific">Panicum miliaceum</name>
    <name type="common">Proso millet</name>
    <name type="synonym">Broomcorn millet</name>
    <dbReference type="NCBI Taxonomy" id="4540"/>
    <lineage>
        <taxon>Eukaryota</taxon>
        <taxon>Viridiplantae</taxon>
        <taxon>Streptophyta</taxon>
        <taxon>Embryophyta</taxon>
        <taxon>Tracheophyta</taxon>
        <taxon>Spermatophyta</taxon>
        <taxon>Magnoliopsida</taxon>
        <taxon>Liliopsida</taxon>
        <taxon>Poales</taxon>
        <taxon>Poaceae</taxon>
        <taxon>PACMAD clade</taxon>
        <taxon>Panicoideae</taxon>
        <taxon>Panicodae</taxon>
        <taxon>Paniceae</taxon>
        <taxon>Panicinae</taxon>
        <taxon>Panicum</taxon>
        <taxon>Panicum sect. Panicum</taxon>
    </lineage>
</organism>
<evidence type="ECO:0000313" key="3">
    <source>
        <dbReference type="Proteomes" id="UP000275267"/>
    </source>
</evidence>
<sequence>MAVQYECLGWVYHIGVNSVGHEYGHLRFLTIRGKSVAMSKRDPLDNPEIRGLFGNYLGRRFAGRRTPRIPSPYIGRHHPSTEPTSGGGGCTVSPARAAASGAALAAACRSPQLRGNTIVWPASSPLLCSASVAGPPHLLCLLA</sequence>
<comment type="caution">
    <text evidence="2">The sequence shown here is derived from an EMBL/GenBank/DDBJ whole genome shotgun (WGS) entry which is preliminary data.</text>
</comment>
<keyword evidence="3" id="KW-1185">Reference proteome</keyword>
<dbReference type="EMBL" id="PQIB02000016">
    <property type="protein sequence ID" value="RLM62055.1"/>
    <property type="molecule type" value="Genomic_DNA"/>
</dbReference>
<protein>
    <submittedName>
        <fullName evidence="2">Uncharacterized protein</fullName>
    </submittedName>
</protein>
<dbReference type="STRING" id="4540.A0A3L6PTS8"/>
<dbReference type="Proteomes" id="UP000275267">
    <property type="component" value="Unassembled WGS sequence"/>
</dbReference>
<dbReference type="OrthoDB" id="9970435at2759"/>
<feature type="region of interest" description="Disordered" evidence="1">
    <location>
        <begin position="68"/>
        <end position="89"/>
    </location>
</feature>
<evidence type="ECO:0000256" key="1">
    <source>
        <dbReference type="SAM" id="MobiDB-lite"/>
    </source>
</evidence>
<gene>
    <name evidence="2" type="ORF">C2845_PM14G17570</name>
</gene>
<reference evidence="3" key="1">
    <citation type="journal article" date="2019" name="Nat. Commun.">
        <title>The genome of broomcorn millet.</title>
        <authorList>
            <person name="Zou C."/>
            <person name="Miki D."/>
            <person name="Li D."/>
            <person name="Tang Q."/>
            <person name="Xiao L."/>
            <person name="Rajput S."/>
            <person name="Deng P."/>
            <person name="Jia W."/>
            <person name="Huang R."/>
            <person name="Zhang M."/>
            <person name="Sun Y."/>
            <person name="Hu J."/>
            <person name="Fu X."/>
            <person name="Schnable P.S."/>
            <person name="Li F."/>
            <person name="Zhang H."/>
            <person name="Feng B."/>
            <person name="Zhu X."/>
            <person name="Liu R."/>
            <person name="Schnable J.C."/>
            <person name="Zhu J.-K."/>
            <person name="Zhang H."/>
        </authorList>
    </citation>
    <scope>NUCLEOTIDE SEQUENCE [LARGE SCALE GENOMIC DNA]</scope>
</reference>
<dbReference type="AlphaFoldDB" id="A0A3L6PTS8"/>
<name>A0A3L6PTS8_PANMI</name>
<proteinExistence type="predicted"/>